<dbReference type="Proteomes" id="UP000044806">
    <property type="component" value="Unassembled WGS sequence"/>
</dbReference>
<dbReference type="Proteomes" id="UP000041770">
    <property type="component" value="Unassembled WGS sequence"/>
</dbReference>
<dbReference type="AlphaFoldDB" id="A0A655R5F0"/>
<evidence type="ECO:0000313" key="4">
    <source>
        <dbReference type="Proteomes" id="UP000041770"/>
    </source>
</evidence>
<organism evidence="2 5">
    <name type="scientific">Vibrio cholerae</name>
    <dbReference type="NCBI Taxonomy" id="666"/>
    <lineage>
        <taxon>Bacteria</taxon>
        <taxon>Pseudomonadati</taxon>
        <taxon>Pseudomonadota</taxon>
        <taxon>Gammaproteobacteria</taxon>
        <taxon>Vibrionales</taxon>
        <taxon>Vibrionaceae</taxon>
        <taxon>Vibrio</taxon>
    </lineage>
</organism>
<gene>
    <name evidence="2" type="ORF">ERS013165_02156</name>
    <name evidence="3" type="ORF">ERS013200_00978</name>
</gene>
<protein>
    <submittedName>
        <fullName evidence="2">Uncharacterized protein</fullName>
    </submittedName>
</protein>
<evidence type="ECO:0000313" key="2">
    <source>
        <dbReference type="EMBL" id="CSA67940.1"/>
    </source>
</evidence>
<accession>A0A655R5F0</accession>
<dbReference type="EMBL" id="CWQY01000004">
    <property type="protein sequence ID" value="CSC25509.1"/>
    <property type="molecule type" value="Genomic_DNA"/>
</dbReference>
<evidence type="ECO:0000256" key="1">
    <source>
        <dbReference type="SAM" id="MobiDB-lite"/>
    </source>
</evidence>
<reference evidence="4 5" key="1">
    <citation type="submission" date="2015-07" db="EMBL/GenBank/DDBJ databases">
        <authorList>
            <consortium name="Pathogen Informatics"/>
        </authorList>
    </citation>
    <scope>NUCLEOTIDE SEQUENCE [LARGE SCALE GENOMIC DNA]</scope>
    <source>
        <strain evidence="3 4">A316</strain>
        <strain evidence="2 5">A51</strain>
    </source>
</reference>
<dbReference type="EMBL" id="CWOW01000010">
    <property type="protein sequence ID" value="CSA67940.1"/>
    <property type="molecule type" value="Genomic_DNA"/>
</dbReference>
<evidence type="ECO:0000313" key="3">
    <source>
        <dbReference type="EMBL" id="CSC25509.1"/>
    </source>
</evidence>
<evidence type="ECO:0000313" key="5">
    <source>
        <dbReference type="Proteomes" id="UP000044806"/>
    </source>
</evidence>
<proteinExistence type="predicted"/>
<sequence length="151" mass="17323">MVTSTAVAYRQVRHSRRLHRHAWKYPFCDRASEHQPSPSRWIRHRDGDTRLAPRLGDNPLRPSLSARRSAASAFCHRHAVYPKLRSLVGHQSASACDRAGVERNQRWPTSSPDLLPRAQSRTRGGTQKILSQPFCRNLFVVSARFDLSRCR</sequence>
<feature type="region of interest" description="Disordered" evidence="1">
    <location>
        <begin position="100"/>
        <end position="126"/>
    </location>
</feature>
<name>A0A655R5F0_VIBCL</name>